<gene>
    <name evidence="4" type="ORF">TKK_017308</name>
</gene>
<name>A0ABD2W2T8_9HYME</name>
<sequence length="219" mass="24743">MTIDIYFFPPSPPCRAVMMLGRYIGVHFNVKTVNVLKGDQFKPSFKKLNPQHTIPTIEDNGFVLWESRSIMVYLVMKFAKNDSLYPKDPEKRGLVEQRLYFDMGTLFHNIGSYYGPVLLGLADQPPEQLLEPLERSFSVLDIYLQDSDFLVGNGLTVADFSIVSSVCTAKAVGFDIGRYDNVAQWYERCKKAMSKCGFEDVNEAGANIFGGFYKANLKS</sequence>
<dbReference type="InterPro" id="IPR004045">
    <property type="entry name" value="Glutathione_S-Trfase_N"/>
</dbReference>
<dbReference type="PROSITE" id="PS50404">
    <property type="entry name" value="GST_NTER"/>
    <property type="match status" value="1"/>
</dbReference>
<dbReference type="PANTHER" id="PTHR43969">
    <property type="entry name" value="GLUTATHIONE S TRANSFERASE D10, ISOFORM A-RELATED"/>
    <property type="match status" value="1"/>
</dbReference>
<dbReference type="Proteomes" id="UP001627154">
    <property type="component" value="Unassembled WGS sequence"/>
</dbReference>
<evidence type="ECO:0000256" key="1">
    <source>
        <dbReference type="ARBA" id="ARBA00011738"/>
    </source>
</evidence>
<dbReference type="InterPro" id="IPR040079">
    <property type="entry name" value="Glutathione_S-Trfase"/>
</dbReference>
<dbReference type="PROSITE" id="PS50405">
    <property type="entry name" value="GST_CTER"/>
    <property type="match status" value="1"/>
</dbReference>
<dbReference type="Pfam" id="PF13409">
    <property type="entry name" value="GST_N_2"/>
    <property type="match status" value="1"/>
</dbReference>
<proteinExistence type="predicted"/>
<dbReference type="InterPro" id="IPR010987">
    <property type="entry name" value="Glutathione-S-Trfase_C-like"/>
</dbReference>
<dbReference type="InterPro" id="IPR036249">
    <property type="entry name" value="Thioredoxin-like_sf"/>
</dbReference>
<dbReference type="CDD" id="cd03045">
    <property type="entry name" value="GST_N_Delta_Epsilon"/>
    <property type="match status" value="1"/>
</dbReference>
<dbReference type="SUPFAM" id="SSF47616">
    <property type="entry name" value="GST C-terminal domain-like"/>
    <property type="match status" value="1"/>
</dbReference>
<evidence type="ECO:0000313" key="4">
    <source>
        <dbReference type="EMBL" id="KAL3387355.1"/>
    </source>
</evidence>
<dbReference type="InterPro" id="IPR036282">
    <property type="entry name" value="Glutathione-S-Trfase_C_sf"/>
</dbReference>
<protein>
    <submittedName>
        <fullName evidence="4">Uncharacterized protein</fullName>
    </submittedName>
</protein>
<accession>A0ABD2W2T8</accession>
<dbReference type="SFLD" id="SFLDS00019">
    <property type="entry name" value="Glutathione_Transferase_(cytos"/>
    <property type="match status" value="1"/>
</dbReference>
<reference evidence="4 5" key="1">
    <citation type="journal article" date="2024" name="bioRxiv">
        <title>A reference genome for Trichogramma kaykai: A tiny desert-dwelling parasitoid wasp with competing sex-ratio distorters.</title>
        <authorList>
            <person name="Culotta J."/>
            <person name="Lindsey A.R."/>
        </authorList>
    </citation>
    <scope>NUCLEOTIDE SEQUENCE [LARGE SCALE GENOMIC DNA]</scope>
    <source>
        <strain evidence="4 5">KSX58</strain>
    </source>
</reference>
<dbReference type="SFLD" id="SFLDG01153">
    <property type="entry name" value="Main.4:_Theta-like"/>
    <property type="match status" value="1"/>
</dbReference>
<organism evidence="4 5">
    <name type="scientific">Trichogramma kaykai</name>
    <dbReference type="NCBI Taxonomy" id="54128"/>
    <lineage>
        <taxon>Eukaryota</taxon>
        <taxon>Metazoa</taxon>
        <taxon>Ecdysozoa</taxon>
        <taxon>Arthropoda</taxon>
        <taxon>Hexapoda</taxon>
        <taxon>Insecta</taxon>
        <taxon>Pterygota</taxon>
        <taxon>Neoptera</taxon>
        <taxon>Endopterygota</taxon>
        <taxon>Hymenoptera</taxon>
        <taxon>Apocrita</taxon>
        <taxon>Proctotrupomorpha</taxon>
        <taxon>Chalcidoidea</taxon>
        <taxon>Trichogrammatidae</taxon>
        <taxon>Trichogramma</taxon>
    </lineage>
</organism>
<comment type="caution">
    <text evidence="4">The sequence shown here is derived from an EMBL/GenBank/DDBJ whole genome shotgun (WGS) entry which is preliminary data.</text>
</comment>
<dbReference type="InterPro" id="IPR004046">
    <property type="entry name" value="GST_C"/>
</dbReference>
<dbReference type="Gene3D" id="3.40.30.10">
    <property type="entry name" value="Glutaredoxin"/>
    <property type="match status" value="1"/>
</dbReference>
<comment type="subunit">
    <text evidence="1">Homodimer.</text>
</comment>
<dbReference type="GO" id="GO:0003824">
    <property type="term" value="F:catalytic activity"/>
    <property type="evidence" value="ECO:0007669"/>
    <property type="project" value="UniProtKB-ARBA"/>
</dbReference>
<dbReference type="FunFam" id="3.40.30.10:FF:000034">
    <property type="entry name" value="glutathione S-transferase 1"/>
    <property type="match status" value="1"/>
</dbReference>
<dbReference type="PANTHER" id="PTHR43969:SF9">
    <property type="entry name" value="GLUTATHIONE S TRANSFERASE D10, ISOFORM A-RELATED"/>
    <property type="match status" value="1"/>
</dbReference>
<feature type="domain" description="GST N-terminal" evidence="2">
    <location>
        <begin position="1"/>
        <end position="82"/>
    </location>
</feature>
<feature type="domain" description="GST C-terminal" evidence="3">
    <location>
        <begin position="88"/>
        <end position="208"/>
    </location>
</feature>
<dbReference type="EMBL" id="JBJJXI010000137">
    <property type="protein sequence ID" value="KAL3387355.1"/>
    <property type="molecule type" value="Genomic_DNA"/>
</dbReference>
<dbReference type="CDD" id="cd03177">
    <property type="entry name" value="GST_C_Delta_Epsilon"/>
    <property type="match status" value="1"/>
</dbReference>
<evidence type="ECO:0000313" key="5">
    <source>
        <dbReference type="Proteomes" id="UP001627154"/>
    </source>
</evidence>
<dbReference type="PROSITE" id="PS51354">
    <property type="entry name" value="GLUTAREDOXIN_2"/>
    <property type="match status" value="1"/>
</dbReference>
<dbReference type="FunFam" id="1.20.1050.10:FF:000007">
    <property type="entry name" value="Glutathione S-transferase 1-1"/>
    <property type="match status" value="1"/>
</dbReference>
<keyword evidence="5" id="KW-1185">Reference proteome</keyword>
<dbReference type="SFLD" id="SFLDG00358">
    <property type="entry name" value="Main_(cytGST)"/>
    <property type="match status" value="1"/>
</dbReference>
<evidence type="ECO:0000259" key="2">
    <source>
        <dbReference type="PROSITE" id="PS50404"/>
    </source>
</evidence>
<dbReference type="SUPFAM" id="SSF52833">
    <property type="entry name" value="Thioredoxin-like"/>
    <property type="match status" value="1"/>
</dbReference>
<dbReference type="AlphaFoldDB" id="A0ABD2W2T8"/>
<evidence type="ECO:0000259" key="3">
    <source>
        <dbReference type="PROSITE" id="PS50405"/>
    </source>
</evidence>
<dbReference type="Pfam" id="PF00043">
    <property type="entry name" value="GST_C"/>
    <property type="match status" value="1"/>
</dbReference>
<dbReference type="Gene3D" id="1.20.1050.10">
    <property type="match status" value="1"/>
</dbReference>